<evidence type="ECO:0000256" key="11">
    <source>
        <dbReference type="ARBA" id="ARBA00023136"/>
    </source>
</evidence>
<dbReference type="GO" id="GO:0004497">
    <property type="term" value="F:monooxygenase activity"/>
    <property type="evidence" value="ECO:0007669"/>
    <property type="project" value="UniProtKB-KW"/>
</dbReference>
<dbReference type="GO" id="GO:0005506">
    <property type="term" value="F:iron ion binding"/>
    <property type="evidence" value="ECO:0007669"/>
    <property type="project" value="InterPro"/>
</dbReference>
<evidence type="ECO:0000256" key="1">
    <source>
        <dbReference type="ARBA" id="ARBA00001971"/>
    </source>
</evidence>
<evidence type="ECO:0008006" key="15">
    <source>
        <dbReference type="Google" id="ProtNLM"/>
    </source>
</evidence>
<dbReference type="Gene3D" id="1.10.630.10">
    <property type="entry name" value="Cytochrome P450"/>
    <property type="match status" value="1"/>
</dbReference>
<dbReference type="PRINTS" id="PR00463">
    <property type="entry name" value="EP450I"/>
</dbReference>
<dbReference type="GO" id="GO:0016020">
    <property type="term" value="C:membrane"/>
    <property type="evidence" value="ECO:0007669"/>
    <property type="project" value="UniProtKB-SubCell"/>
</dbReference>
<comment type="similarity">
    <text evidence="3 13">Belongs to the cytochrome P450 family.</text>
</comment>
<gene>
    <name evidence="14" type="ORF">SVIM_LOCUS212642</name>
</gene>
<evidence type="ECO:0000256" key="5">
    <source>
        <dbReference type="ARBA" id="ARBA00022692"/>
    </source>
</evidence>
<dbReference type="PANTHER" id="PTHR47955">
    <property type="entry name" value="CYTOCHROME P450 FAMILY 71 PROTEIN"/>
    <property type="match status" value="1"/>
</dbReference>
<evidence type="ECO:0000256" key="4">
    <source>
        <dbReference type="ARBA" id="ARBA00022617"/>
    </source>
</evidence>
<keyword evidence="9 12" id="KW-0408">Iron</keyword>
<evidence type="ECO:0000256" key="9">
    <source>
        <dbReference type="ARBA" id="ARBA00023004"/>
    </source>
</evidence>
<dbReference type="GO" id="GO:0020037">
    <property type="term" value="F:heme binding"/>
    <property type="evidence" value="ECO:0007669"/>
    <property type="project" value="InterPro"/>
</dbReference>
<keyword evidence="7" id="KW-1133">Transmembrane helix</keyword>
<evidence type="ECO:0000313" key="14">
    <source>
        <dbReference type="EMBL" id="VFU38741.1"/>
    </source>
</evidence>
<keyword evidence="6 12" id="KW-0479">Metal-binding</keyword>
<dbReference type="InterPro" id="IPR001128">
    <property type="entry name" value="Cyt_P450"/>
</dbReference>
<evidence type="ECO:0000256" key="2">
    <source>
        <dbReference type="ARBA" id="ARBA00004167"/>
    </source>
</evidence>
<reference evidence="14" key="1">
    <citation type="submission" date="2019-03" db="EMBL/GenBank/DDBJ databases">
        <authorList>
            <person name="Mank J."/>
            <person name="Almeida P."/>
        </authorList>
    </citation>
    <scope>NUCLEOTIDE SEQUENCE</scope>
    <source>
        <strain evidence="14">78183</strain>
    </source>
</reference>
<dbReference type="CDD" id="cd11072">
    <property type="entry name" value="CYP71-like"/>
    <property type="match status" value="1"/>
</dbReference>
<evidence type="ECO:0000256" key="13">
    <source>
        <dbReference type="RuleBase" id="RU000461"/>
    </source>
</evidence>
<name>A0A6N2LDW7_SALVM</name>
<keyword evidence="4 12" id="KW-0349">Heme</keyword>
<sequence>MAIIFFYLGAFFIFLLFLLQTYKTKRKLLLPPGPYGLPLIGNLHQFVLCKSPPHHYFWQLSHKYGPLMSLRLGFVPALVVSSAKMAEQVMRTHDLEFSGRPSLLGQQKLSYNGLDLIFTPHGDYWREMRKISALQLFNLKRVQSFHSIRENEVSCMIQRISKDADASKSTNLRKAAMALTSSIICRVAFGKTYEVQGGERSKFHILLHEAQAIMGSFSVSDYIPFMGWIDKLTGLVARLEKNFSEFDAFYQEIIDEHLDPDRTKPEQEDIIDVLLRLKKERSFAIDLTWDHIKAMLMNIFIGGTNTSAGTLEWAMTALMKAPRVMNKVQREVRSLLGDRRLVKEDDLVRLPYLKAVVKETWRLYPPAPLLVPRETTQNCSIDGYDIPARTLVFVNAWAIGRDPEAWETPEEFYPERFFSKSVDFKGQDYELIPFGAGRRGCPGIHMGAVTVELALANLLCSFDWEMPPGLKAEDIDMDVLPGITMHKKNALCLVPRNNCHMSSV</sequence>
<proteinExistence type="inferred from homology"/>
<evidence type="ECO:0000256" key="12">
    <source>
        <dbReference type="PIRSR" id="PIRSR602401-1"/>
    </source>
</evidence>
<dbReference type="InterPro" id="IPR017972">
    <property type="entry name" value="Cyt_P450_CS"/>
</dbReference>
<evidence type="ECO:0000256" key="7">
    <source>
        <dbReference type="ARBA" id="ARBA00022989"/>
    </source>
</evidence>
<dbReference type="GO" id="GO:0016705">
    <property type="term" value="F:oxidoreductase activity, acting on paired donors, with incorporation or reduction of molecular oxygen"/>
    <property type="evidence" value="ECO:0007669"/>
    <property type="project" value="InterPro"/>
</dbReference>
<protein>
    <recommendedName>
        <fullName evidence="15">Cytochrome P450</fullName>
    </recommendedName>
</protein>
<evidence type="ECO:0000256" key="3">
    <source>
        <dbReference type="ARBA" id="ARBA00010617"/>
    </source>
</evidence>
<keyword evidence="11" id="KW-0472">Membrane</keyword>
<evidence type="ECO:0000256" key="6">
    <source>
        <dbReference type="ARBA" id="ARBA00022723"/>
    </source>
</evidence>
<dbReference type="AlphaFoldDB" id="A0A6N2LDW7"/>
<comment type="cofactor">
    <cofactor evidence="1 12">
        <name>heme</name>
        <dbReference type="ChEBI" id="CHEBI:30413"/>
    </cofactor>
</comment>
<accession>A0A6N2LDW7</accession>
<dbReference type="InterPro" id="IPR036396">
    <property type="entry name" value="Cyt_P450_sf"/>
</dbReference>
<keyword evidence="8 13" id="KW-0560">Oxidoreductase</keyword>
<evidence type="ECO:0000256" key="10">
    <source>
        <dbReference type="ARBA" id="ARBA00023033"/>
    </source>
</evidence>
<dbReference type="Pfam" id="PF00067">
    <property type="entry name" value="p450"/>
    <property type="match status" value="1"/>
</dbReference>
<dbReference type="FunFam" id="1.10.630.10:FF:000011">
    <property type="entry name" value="Cytochrome P450 83B1"/>
    <property type="match status" value="1"/>
</dbReference>
<feature type="binding site" description="axial binding residue" evidence="12">
    <location>
        <position position="441"/>
    </location>
    <ligand>
        <name>heme</name>
        <dbReference type="ChEBI" id="CHEBI:30413"/>
    </ligand>
    <ligandPart>
        <name>Fe</name>
        <dbReference type="ChEBI" id="CHEBI:18248"/>
    </ligandPart>
</feature>
<dbReference type="PANTHER" id="PTHR47955:SF22">
    <property type="entry name" value="CYTOCHROME P450 83B1-LIKE"/>
    <property type="match status" value="1"/>
</dbReference>
<keyword evidence="5" id="KW-0812">Transmembrane</keyword>
<dbReference type="SUPFAM" id="SSF48264">
    <property type="entry name" value="Cytochrome P450"/>
    <property type="match status" value="1"/>
</dbReference>
<comment type="subcellular location">
    <subcellularLocation>
        <location evidence="2">Membrane</location>
        <topology evidence="2">Single-pass membrane protein</topology>
    </subcellularLocation>
</comment>
<dbReference type="PROSITE" id="PS00086">
    <property type="entry name" value="CYTOCHROME_P450"/>
    <property type="match status" value="1"/>
</dbReference>
<organism evidence="14">
    <name type="scientific">Salix viminalis</name>
    <name type="common">Common osier</name>
    <name type="synonym">Basket willow</name>
    <dbReference type="NCBI Taxonomy" id="40686"/>
    <lineage>
        <taxon>Eukaryota</taxon>
        <taxon>Viridiplantae</taxon>
        <taxon>Streptophyta</taxon>
        <taxon>Embryophyta</taxon>
        <taxon>Tracheophyta</taxon>
        <taxon>Spermatophyta</taxon>
        <taxon>Magnoliopsida</taxon>
        <taxon>eudicotyledons</taxon>
        <taxon>Gunneridae</taxon>
        <taxon>Pentapetalae</taxon>
        <taxon>rosids</taxon>
        <taxon>fabids</taxon>
        <taxon>Malpighiales</taxon>
        <taxon>Salicaceae</taxon>
        <taxon>Saliceae</taxon>
        <taxon>Salix</taxon>
    </lineage>
</organism>
<evidence type="ECO:0000256" key="8">
    <source>
        <dbReference type="ARBA" id="ARBA00023002"/>
    </source>
</evidence>
<keyword evidence="10 13" id="KW-0503">Monooxygenase</keyword>
<dbReference type="EMBL" id="CAADRP010001446">
    <property type="protein sequence ID" value="VFU38741.1"/>
    <property type="molecule type" value="Genomic_DNA"/>
</dbReference>
<dbReference type="InterPro" id="IPR002401">
    <property type="entry name" value="Cyt_P450_E_grp-I"/>
</dbReference>
<dbReference type="PRINTS" id="PR00385">
    <property type="entry name" value="P450"/>
</dbReference>